<reference evidence="2 3" key="1">
    <citation type="submission" date="2016-10" db="EMBL/GenBank/DDBJ databases">
        <authorList>
            <person name="de Groot N.N."/>
        </authorList>
    </citation>
    <scope>NUCLEOTIDE SEQUENCE [LARGE SCALE GENOMIC DNA]</scope>
    <source>
        <strain evidence="2 3">DSM 11443</strain>
    </source>
</reference>
<evidence type="ECO:0008006" key="4">
    <source>
        <dbReference type="Google" id="ProtNLM"/>
    </source>
</evidence>
<name>A0A1I2AHA6_9RHOB</name>
<evidence type="ECO:0000313" key="2">
    <source>
        <dbReference type="EMBL" id="SFE43371.1"/>
    </source>
</evidence>
<dbReference type="RefSeq" id="WP_093923927.1">
    <property type="nucleotide sequence ID" value="NZ_FOMW01000007.1"/>
</dbReference>
<dbReference type="AlphaFoldDB" id="A0A1I2AHA6"/>
<gene>
    <name evidence="2" type="ORF">SAMN04488523_10787</name>
</gene>
<proteinExistence type="predicted"/>
<dbReference type="Pfam" id="PF06676">
    <property type="entry name" value="DUF1178"/>
    <property type="match status" value="1"/>
</dbReference>
<keyword evidence="3" id="KW-1185">Reference proteome</keyword>
<organism evidence="2 3">
    <name type="scientific">Sulfitobacter brevis</name>
    <dbReference type="NCBI Taxonomy" id="74348"/>
    <lineage>
        <taxon>Bacteria</taxon>
        <taxon>Pseudomonadati</taxon>
        <taxon>Pseudomonadota</taxon>
        <taxon>Alphaproteobacteria</taxon>
        <taxon>Rhodobacterales</taxon>
        <taxon>Roseobacteraceae</taxon>
        <taxon>Sulfitobacter</taxon>
    </lineage>
</organism>
<evidence type="ECO:0000313" key="3">
    <source>
        <dbReference type="Proteomes" id="UP000198977"/>
    </source>
</evidence>
<accession>A0A1I2AHA6</accession>
<dbReference type="Proteomes" id="UP000198977">
    <property type="component" value="Unassembled WGS sequence"/>
</dbReference>
<feature type="region of interest" description="Disordered" evidence="1">
    <location>
        <begin position="54"/>
        <end position="75"/>
    </location>
</feature>
<dbReference type="PIRSF" id="PIRSF032131">
    <property type="entry name" value="UCP032131"/>
    <property type="match status" value="1"/>
</dbReference>
<dbReference type="STRING" id="74348.SAMN04488523_10787"/>
<protein>
    <recommendedName>
        <fullName evidence="4">DUF1178 family protein</fullName>
    </recommendedName>
</protein>
<dbReference type="OrthoDB" id="9799894at2"/>
<sequence length="148" mass="16039">MISYALKCDQGHGFDSWFQSAAAFEVLARGGHLSCSQCGSGKVSKAIMAPRIAANASKPETAPASSTEPVLRGAPSDIEKSIAELRRKVEESAEYVGQDFTRQAREIHLGQSPERPIYGEARPDQARSLIADGVALLPLPFRPRRKMS</sequence>
<dbReference type="InterPro" id="IPR009562">
    <property type="entry name" value="DUF1178"/>
</dbReference>
<dbReference type="EMBL" id="FOMW01000007">
    <property type="protein sequence ID" value="SFE43371.1"/>
    <property type="molecule type" value="Genomic_DNA"/>
</dbReference>
<evidence type="ECO:0000256" key="1">
    <source>
        <dbReference type="SAM" id="MobiDB-lite"/>
    </source>
</evidence>